<dbReference type="EMBL" id="CP036298">
    <property type="protein sequence ID" value="QDV25427.1"/>
    <property type="molecule type" value="Genomic_DNA"/>
</dbReference>
<evidence type="ECO:0000313" key="2">
    <source>
        <dbReference type="Proteomes" id="UP000318017"/>
    </source>
</evidence>
<dbReference type="Gene3D" id="2.50.20.10">
    <property type="entry name" value="Lipoprotein localisation LolA/LolB/LppX"/>
    <property type="match status" value="1"/>
</dbReference>
<dbReference type="KEGG" id="ahel:Q31a_37530"/>
<protein>
    <submittedName>
        <fullName evidence="1">Uncharacterized protein</fullName>
    </submittedName>
</protein>
<dbReference type="RefSeq" id="WP_145080481.1">
    <property type="nucleotide sequence ID" value="NZ_CP036298.1"/>
</dbReference>
<accession>A0A518GA04</accession>
<sequence length="410" mass="46088">MNMNPSPESDSDIEKQLYRAGQSLRENISLSERVLEQLEIKDAPQPIVRPAPTTRWSRFTHFGELTMLQKLSITSLAASATLVLLAWVATSATHTSLAQVVENVRKATSYQADVRMDAADRNVTGRIYWRAPMDVRMEFDNRLGEPREIDIFFRNKPGIGISNKTRTYRIHAARSGVSSPIMQLQELPNFEAEAQRRLGTKRIQGIECEGFEIEVSKIDPNVGAGTLTVWVNPVNQLPNTVSISFSDLASPTMIFENIIWNNALEDALFSTAPPVGYELAQPAKHSNPSVAEQVSAIIQSLRIFAELNDGKYPQVSVVYGDVIQAQLLKLGGYSMPVDREQVRDKEYQEIMESTRGWAIMNGIMRDNAYASYHGFEVTPQDSDQALFQWRLDNGHEQVIYGDLHAETLER</sequence>
<dbReference type="Proteomes" id="UP000318017">
    <property type="component" value="Chromosome"/>
</dbReference>
<reference evidence="1 2" key="1">
    <citation type="submission" date="2019-02" db="EMBL/GenBank/DDBJ databases">
        <title>Deep-cultivation of Planctomycetes and their phenomic and genomic characterization uncovers novel biology.</title>
        <authorList>
            <person name="Wiegand S."/>
            <person name="Jogler M."/>
            <person name="Boedeker C."/>
            <person name="Pinto D."/>
            <person name="Vollmers J."/>
            <person name="Rivas-Marin E."/>
            <person name="Kohn T."/>
            <person name="Peeters S.H."/>
            <person name="Heuer A."/>
            <person name="Rast P."/>
            <person name="Oberbeckmann S."/>
            <person name="Bunk B."/>
            <person name="Jeske O."/>
            <person name="Meyerdierks A."/>
            <person name="Storesund J.E."/>
            <person name="Kallscheuer N."/>
            <person name="Luecker S."/>
            <person name="Lage O.M."/>
            <person name="Pohl T."/>
            <person name="Merkel B.J."/>
            <person name="Hornburger P."/>
            <person name="Mueller R.-W."/>
            <person name="Bruemmer F."/>
            <person name="Labrenz M."/>
            <person name="Spormann A.M."/>
            <person name="Op den Camp H."/>
            <person name="Overmann J."/>
            <person name="Amann R."/>
            <person name="Jetten M.S.M."/>
            <person name="Mascher T."/>
            <person name="Medema M.H."/>
            <person name="Devos D.P."/>
            <person name="Kaster A.-K."/>
            <person name="Ovreas L."/>
            <person name="Rohde M."/>
            <person name="Galperin M.Y."/>
            <person name="Jogler C."/>
        </authorList>
    </citation>
    <scope>NUCLEOTIDE SEQUENCE [LARGE SCALE GENOMIC DNA]</scope>
    <source>
        <strain evidence="1 2">Q31a</strain>
    </source>
</reference>
<organism evidence="1 2">
    <name type="scientific">Aureliella helgolandensis</name>
    <dbReference type="NCBI Taxonomy" id="2527968"/>
    <lineage>
        <taxon>Bacteria</taxon>
        <taxon>Pseudomonadati</taxon>
        <taxon>Planctomycetota</taxon>
        <taxon>Planctomycetia</taxon>
        <taxon>Pirellulales</taxon>
        <taxon>Pirellulaceae</taxon>
        <taxon>Aureliella</taxon>
    </lineage>
</organism>
<name>A0A518GA04_9BACT</name>
<keyword evidence="2" id="KW-1185">Reference proteome</keyword>
<gene>
    <name evidence="1" type="ORF">Q31a_37530</name>
</gene>
<evidence type="ECO:0000313" key="1">
    <source>
        <dbReference type="EMBL" id="QDV25427.1"/>
    </source>
</evidence>
<proteinExistence type="predicted"/>
<dbReference type="AlphaFoldDB" id="A0A518GA04"/>
<dbReference type="OrthoDB" id="291826at2"/>